<gene>
    <name evidence="1" type="ORF">LCGC14_2451610</name>
</gene>
<sequence length="84" mass="9759">MKDFPHRITIRLKYGPAMGITSPHEAAEYFEACVRHTMSHGRTREEAEKVEKMNLGYFAGYYGGKTRERVERLFGERGHEGERP</sequence>
<accession>A0A0F9DT28</accession>
<evidence type="ECO:0000313" key="1">
    <source>
        <dbReference type="EMBL" id="KKL20821.1"/>
    </source>
</evidence>
<dbReference type="EMBL" id="LAZR01037950">
    <property type="protein sequence ID" value="KKL20821.1"/>
    <property type="molecule type" value="Genomic_DNA"/>
</dbReference>
<reference evidence="1" key="1">
    <citation type="journal article" date="2015" name="Nature">
        <title>Complex archaea that bridge the gap between prokaryotes and eukaryotes.</title>
        <authorList>
            <person name="Spang A."/>
            <person name="Saw J.H."/>
            <person name="Jorgensen S.L."/>
            <person name="Zaremba-Niedzwiedzka K."/>
            <person name="Martijn J."/>
            <person name="Lind A.E."/>
            <person name="van Eijk R."/>
            <person name="Schleper C."/>
            <person name="Guy L."/>
            <person name="Ettema T.J."/>
        </authorList>
    </citation>
    <scope>NUCLEOTIDE SEQUENCE</scope>
</reference>
<name>A0A0F9DT28_9ZZZZ</name>
<organism evidence="1">
    <name type="scientific">marine sediment metagenome</name>
    <dbReference type="NCBI Taxonomy" id="412755"/>
    <lineage>
        <taxon>unclassified sequences</taxon>
        <taxon>metagenomes</taxon>
        <taxon>ecological metagenomes</taxon>
    </lineage>
</organism>
<dbReference type="AlphaFoldDB" id="A0A0F9DT28"/>
<protein>
    <submittedName>
        <fullName evidence="1">Uncharacterized protein</fullName>
    </submittedName>
</protein>
<proteinExistence type="predicted"/>
<comment type="caution">
    <text evidence="1">The sequence shown here is derived from an EMBL/GenBank/DDBJ whole genome shotgun (WGS) entry which is preliminary data.</text>
</comment>